<name>A0A1J1IQP1_9DIPT</name>
<evidence type="ECO:0000256" key="1">
    <source>
        <dbReference type="ARBA" id="ARBA00015450"/>
    </source>
</evidence>
<organism evidence="13 14">
    <name type="scientific">Clunio marinus</name>
    <dbReference type="NCBI Taxonomy" id="568069"/>
    <lineage>
        <taxon>Eukaryota</taxon>
        <taxon>Metazoa</taxon>
        <taxon>Ecdysozoa</taxon>
        <taxon>Arthropoda</taxon>
        <taxon>Hexapoda</taxon>
        <taxon>Insecta</taxon>
        <taxon>Pterygota</taxon>
        <taxon>Neoptera</taxon>
        <taxon>Endopterygota</taxon>
        <taxon>Diptera</taxon>
        <taxon>Nematocera</taxon>
        <taxon>Chironomoidea</taxon>
        <taxon>Chironomidae</taxon>
        <taxon>Clunio</taxon>
    </lineage>
</organism>
<dbReference type="GO" id="GO:0005769">
    <property type="term" value="C:early endosome"/>
    <property type="evidence" value="ECO:0007669"/>
    <property type="project" value="TreeGrafter"/>
</dbReference>
<dbReference type="InterPro" id="IPR013083">
    <property type="entry name" value="Znf_RING/FYVE/PHD"/>
</dbReference>
<evidence type="ECO:0000259" key="11">
    <source>
        <dbReference type="PROSITE" id="PS50178"/>
    </source>
</evidence>
<keyword evidence="4" id="KW-0479">Metal-binding</keyword>
<dbReference type="FunFam" id="1.20.5.1940:FF:000003">
    <property type="entry name" value="Hepatocyte growth factor-regulated tyrosine kinase substrate"/>
    <property type="match status" value="1"/>
</dbReference>
<gene>
    <name evidence="13" type="ORF">CLUMA_CG015832</name>
</gene>
<dbReference type="CDD" id="cd21387">
    <property type="entry name" value="GAT_Hrs"/>
    <property type="match status" value="1"/>
</dbReference>
<dbReference type="InterPro" id="IPR011011">
    <property type="entry name" value="Znf_FYVE_PHD"/>
</dbReference>
<dbReference type="Proteomes" id="UP000183832">
    <property type="component" value="Unassembled WGS sequence"/>
</dbReference>
<dbReference type="Pfam" id="PF12210">
    <property type="entry name" value="Hrs_helical"/>
    <property type="match status" value="1"/>
</dbReference>
<keyword evidence="5 8" id="KW-0863">Zinc-finger</keyword>
<keyword evidence="6" id="KW-0862">Zinc</keyword>
<evidence type="ECO:0000259" key="12">
    <source>
        <dbReference type="PROSITE" id="PS50179"/>
    </source>
</evidence>
<dbReference type="CDD" id="cd03569">
    <property type="entry name" value="VHS_Hrs"/>
    <property type="match status" value="1"/>
</dbReference>
<dbReference type="AlphaFoldDB" id="A0A1J1IQP1"/>
<dbReference type="GO" id="GO:0005938">
    <property type="term" value="C:cell cortex"/>
    <property type="evidence" value="ECO:0007669"/>
    <property type="project" value="UniProtKB-SubCell"/>
</dbReference>
<evidence type="ECO:0000256" key="6">
    <source>
        <dbReference type="ARBA" id="ARBA00022833"/>
    </source>
</evidence>
<dbReference type="OrthoDB" id="957735at2759"/>
<feature type="coiled-coil region" evidence="9">
    <location>
        <begin position="427"/>
        <end position="461"/>
    </location>
</feature>
<accession>A0A1J1IQP1</accession>
<feature type="domain" description="VHS" evidence="12">
    <location>
        <begin position="14"/>
        <end position="142"/>
    </location>
</feature>
<dbReference type="PROSITE" id="PS50179">
    <property type="entry name" value="VHS"/>
    <property type="match status" value="1"/>
</dbReference>
<evidence type="ECO:0000313" key="14">
    <source>
        <dbReference type="Proteomes" id="UP000183832"/>
    </source>
</evidence>
<dbReference type="Gene3D" id="1.20.5.1940">
    <property type="match status" value="1"/>
</dbReference>
<comment type="function">
    <text evidence="7">Essential role in endosome membrane invagination and formation of multivesicular bodies, MVBs. Required during gastrulation and appears to regulate early embryonic signaling pathways. Inhibits tyrosine kinase receptor signaling by promoting degradation of the tyrosine-phosphorylated, active receptor, potentially by sorting activated receptors into MVBs. The MVBs are then trafficked to the lysosome where their contents are degraded.</text>
</comment>
<proteinExistence type="predicted"/>
<dbReference type="InterPro" id="IPR017455">
    <property type="entry name" value="Znf_FYVE-rel"/>
</dbReference>
<dbReference type="InterPro" id="IPR017073">
    <property type="entry name" value="HGS/VPS27"/>
</dbReference>
<dbReference type="PANTHER" id="PTHR46275:SF1">
    <property type="entry name" value="HEPATOCYTE GROWTH FACTOR-REGULATED TYROSINE KINASE SUBSTRATE"/>
    <property type="match status" value="1"/>
</dbReference>
<dbReference type="FunFam" id="3.30.40.10:FF:000028">
    <property type="entry name" value="Putative hepatocyte growth factor-regulated tyrosine kinase substrate"/>
    <property type="match status" value="1"/>
</dbReference>
<dbReference type="PROSITE" id="PS50178">
    <property type="entry name" value="ZF_FYVE"/>
    <property type="match status" value="1"/>
</dbReference>
<dbReference type="Gene3D" id="3.30.40.10">
    <property type="entry name" value="Zinc/RING finger domain, C3HC4 (zinc finger)"/>
    <property type="match status" value="1"/>
</dbReference>
<dbReference type="SMART" id="SM00288">
    <property type="entry name" value="VHS"/>
    <property type="match status" value="1"/>
</dbReference>
<evidence type="ECO:0000256" key="10">
    <source>
        <dbReference type="SAM" id="MobiDB-lite"/>
    </source>
</evidence>
<dbReference type="Pfam" id="PF00790">
    <property type="entry name" value="VHS"/>
    <property type="match status" value="1"/>
</dbReference>
<evidence type="ECO:0000256" key="2">
    <source>
        <dbReference type="ARBA" id="ARBA00022490"/>
    </source>
</evidence>
<dbReference type="GO" id="GO:0032456">
    <property type="term" value="P:endocytic recycling"/>
    <property type="evidence" value="ECO:0007669"/>
    <property type="project" value="TreeGrafter"/>
</dbReference>
<dbReference type="GO" id="GO:0008270">
    <property type="term" value="F:zinc ion binding"/>
    <property type="evidence" value="ECO:0007669"/>
    <property type="project" value="UniProtKB-KW"/>
</dbReference>
<dbReference type="PANTHER" id="PTHR46275">
    <property type="entry name" value="HEPATOCYTE GROWTH FACTOR-REGULATED TYROSINE KINASE SUBSTRATE"/>
    <property type="match status" value="1"/>
</dbReference>
<dbReference type="SUPFAM" id="SSF48464">
    <property type="entry name" value="ENTH/VHS domain"/>
    <property type="match status" value="1"/>
</dbReference>
<evidence type="ECO:0000256" key="8">
    <source>
        <dbReference type="PROSITE-ProRule" id="PRU00091"/>
    </source>
</evidence>
<feature type="region of interest" description="Disordered" evidence="10">
    <location>
        <begin position="688"/>
        <end position="726"/>
    </location>
</feature>
<dbReference type="GO" id="GO:0035091">
    <property type="term" value="F:phosphatidylinositol binding"/>
    <property type="evidence" value="ECO:0007669"/>
    <property type="project" value="InterPro"/>
</dbReference>
<reference evidence="13 14" key="1">
    <citation type="submission" date="2015-04" db="EMBL/GenBank/DDBJ databases">
        <authorList>
            <person name="Syromyatnikov M.Y."/>
            <person name="Popov V.N."/>
        </authorList>
    </citation>
    <scope>NUCLEOTIDE SEQUENCE [LARGE SCALE GENOMIC DNA]</scope>
</reference>
<evidence type="ECO:0000313" key="13">
    <source>
        <dbReference type="EMBL" id="CRL02557.1"/>
    </source>
</evidence>
<dbReference type="GO" id="GO:0048471">
    <property type="term" value="C:perinuclear region of cytoplasm"/>
    <property type="evidence" value="ECO:0007669"/>
    <property type="project" value="UniProtKB-SubCell"/>
</dbReference>
<dbReference type="PIRSF" id="PIRSF036956">
    <property type="entry name" value="Hrs_Vps27"/>
    <property type="match status" value="1"/>
</dbReference>
<comment type="subcellular location">
    <subcellularLocation>
        <location evidence="7">Cytoplasm</location>
        <location evidence="7">Cell cortex</location>
    </subcellularLocation>
    <subcellularLocation>
        <location evidence="7">Cytoplasm</location>
        <location evidence="7">Perinuclear region</location>
    </subcellularLocation>
</comment>
<keyword evidence="14" id="KW-1185">Reference proteome</keyword>
<dbReference type="GO" id="GO:0031623">
    <property type="term" value="P:receptor internalization"/>
    <property type="evidence" value="ECO:0007669"/>
    <property type="project" value="TreeGrafter"/>
</dbReference>
<dbReference type="CDD" id="cd15720">
    <property type="entry name" value="FYVE_Hrs"/>
    <property type="match status" value="1"/>
</dbReference>
<sequence length="726" mass="82719">MFKSSPFDKTLETATSHLKLEPDWASIMVICDLIRQNDITPKYAILQIKKKMFSTNPHTALYALMVLESVVKNCGSPIHEEISNKSNCETYTQLVQQTTHENVRNKMLELIQTWSFAFRTAHKYRGIKDTMNILKTEGYKFPEMKDVSDKLFVSDVAPEWAEGDVCHRCRVSFSLVQRKHHCRNCGQVFCGQCSSKTSTLPKFGIEKEVRVCDGCYDQLQRPSTSSIMPSLKKEEEELPAEYLASPLAQQSQQPVRKTEEELREEEELQLALALSQSEAESKKQQTFVRTYPKSPSPEMRLSPTPVEPETPSDPELARYLNRGYWENRQINENPASPSAPSPMASSIILNIQKSSNDQDIEIDDFTSTMRTQVEIFVNRMKSNSSRGRSIANDTSVQTLFMNITSMHSRLLTYIKEMDDKRLWYEQLQDKLSQVKDSRAALDVLRQEHLEKLRRIAEEQERQRQMQMAYKLEIMRKKKQEYLQYQRQLALQRIQEQEREMQIRQEQQKAQYMMGANNYAPYMSPPSTGSPMHGSMQFGQFPVYPGNPQMTQGSYGQMPMSGQGIFPNQHQQPNPQSAFIPINPAHNTMHAGAGGVPTLMSNAPSAINQQQQQTLGATGANNHMMAQHGPQIPMMQHQVPMQQQQQQQIPVTSTTAPPPIMTQPQTNPNVHQPQLGQMPQNQIYQSVQPPVTQQITQSGPPVAPQVPTEAEPEKPKEVETAELISFD</sequence>
<dbReference type="STRING" id="568069.A0A1J1IQP1"/>
<dbReference type="InterPro" id="IPR003903">
    <property type="entry name" value="UIM_dom"/>
</dbReference>
<dbReference type="InterPro" id="IPR024641">
    <property type="entry name" value="HRS_helical"/>
</dbReference>
<dbReference type="Pfam" id="PF01363">
    <property type="entry name" value="FYVE"/>
    <property type="match status" value="1"/>
</dbReference>
<dbReference type="PROSITE" id="PS50330">
    <property type="entry name" value="UIM"/>
    <property type="match status" value="1"/>
</dbReference>
<evidence type="ECO:0000256" key="3">
    <source>
        <dbReference type="ARBA" id="ARBA00022553"/>
    </source>
</evidence>
<dbReference type="InterPro" id="IPR008942">
    <property type="entry name" value="ENTH_VHS"/>
</dbReference>
<feature type="compositionally biased region" description="Low complexity" evidence="10">
    <location>
        <begin position="269"/>
        <end position="278"/>
    </location>
</feature>
<dbReference type="Gene3D" id="1.25.40.90">
    <property type="match status" value="1"/>
</dbReference>
<keyword evidence="3" id="KW-0597">Phosphoprotein</keyword>
<keyword evidence="2" id="KW-0963">Cytoplasm</keyword>
<feature type="compositionally biased region" description="Polar residues" evidence="10">
    <location>
        <begin position="688"/>
        <end position="698"/>
    </location>
</feature>
<evidence type="ECO:0000256" key="4">
    <source>
        <dbReference type="ARBA" id="ARBA00022723"/>
    </source>
</evidence>
<dbReference type="SUPFAM" id="SSF57903">
    <property type="entry name" value="FYVE/PHD zinc finger"/>
    <property type="match status" value="1"/>
</dbReference>
<dbReference type="GO" id="GO:0043130">
    <property type="term" value="F:ubiquitin binding"/>
    <property type="evidence" value="ECO:0007669"/>
    <property type="project" value="InterPro"/>
</dbReference>
<dbReference type="EMBL" id="CVRI01000058">
    <property type="protein sequence ID" value="CRL02557.1"/>
    <property type="molecule type" value="Genomic_DNA"/>
</dbReference>
<keyword evidence="9" id="KW-0175">Coiled coil</keyword>
<feature type="domain" description="FYVE-type" evidence="11">
    <location>
        <begin position="160"/>
        <end position="220"/>
    </location>
</feature>
<dbReference type="SMART" id="SM00064">
    <property type="entry name" value="FYVE"/>
    <property type="match status" value="1"/>
</dbReference>
<protein>
    <recommendedName>
        <fullName evidence="1 7">Hepatocyte growth factor-regulated tyrosine kinase substrate</fullName>
    </recommendedName>
</protein>
<dbReference type="InterPro" id="IPR002014">
    <property type="entry name" value="VHS_dom"/>
</dbReference>
<feature type="region of interest" description="Disordered" evidence="10">
    <location>
        <begin position="243"/>
        <end position="313"/>
    </location>
</feature>
<dbReference type="InterPro" id="IPR000306">
    <property type="entry name" value="Znf_FYVE"/>
</dbReference>
<evidence type="ECO:0000256" key="9">
    <source>
        <dbReference type="SAM" id="Coils"/>
    </source>
</evidence>
<evidence type="ECO:0000256" key="5">
    <source>
        <dbReference type="ARBA" id="ARBA00022771"/>
    </source>
</evidence>
<evidence type="ECO:0000256" key="7">
    <source>
        <dbReference type="PIRNR" id="PIRNR036956"/>
    </source>
</evidence>